<dbReference type="InterPro" id="IPR025749">
    <property type="entry name" value="Sphingomyelin_synth-like_dom"/>
</dbReference>
<feature type="transmembrane region" description="Helical" evidence="10">
    <location>
        <begin position="51"/>
        <end position="70"/>
    </location>
</feature>
<feature type="region of interest" description="Disordered" evidence="9">
    <location>
        <begin position="818"/>
        <end position="844"/>
    </location>
</feature>
<evidence type="ECO:0000313" key="13">
    <source>
        <dbReference type="Proteomes" id="UP000654075"/>
    </source>
</evidence>
<dbReference type="CDD" id="cd00882">
    <property type="entry name" value="Ras_like_GTPase"/>
    <property type="match status" value="1"/>
</dbReference>
<keyword evidence="3" id="KW-0808">Transferase</keyword>
<dbReference type="Pfam" id="PF14360">
    <property type="entry name" value="PAP2_C"/>
    <property type="match status" value="1"/>
</dbReference>
<dbReference type="GO" id="GO:0005789">
    <property type="term" value="C:endoplasmic reticulum membrane"/>
    <property type="evidence" value="ECO:0007669"/>
    <property type="project" value="TreeGrafter"/>
</dbReference>
<dbReference type="InterPro" id="IPR027417">
    <property type="entry name" value="P-loop_NTPase"/>
</dbReference>
<feature type="compositionally biased region" description="Low complexity" evidence="9">
    <location>
        <begin position="1246"/>
        <end position="1261"/>
    </location>
</feature>
<dbReference type="PANTHER" id="PTHR21290">
    <property type="entry name" value="SPHINGOMYELIN SYNTHETASE"/>
    <property type="match status" value="1"/>
</dbReference>
<evidence type="ECO:0000256" key="2">
    <source>
        <dbReference type="ARBA" id="ARBA00005441"/>
    </source>
</evidence>
<dbReference type="Proteomes" id="UP000654075">
    <property type="component" value="Unassembled WGS sequence"/>
</dbReference>
<evidence type="ECO:0000256" key="9">
    <source>
        <dbReference type="SAM" id="MobiDB-lite"/>
    </source>
</evidence>
<keyword evidence="7" id="KW-0443">Lipid metabolism</keyword>
<comment type="subcellular location">
    <subcellularLocation>
        <location evidence="1">Membrane</location>
        <topology evidence="1">Multi-pass membrane protein</topology>
    </subcellularLocation>
</comment>
<keyword evidence="6 10" id="KW-1133">Transmembrane helix</keyword>
<evidence type="ECO:0000256" key="3">
    <source>
        <dbReference type="ARBA" id="ARBA00022679"/>
    </source>
</evidence>
<dbReference type="SUPFAM" id="SSF52540">
    <property type="entry name" value="P-loop containing nucleoside triphosphate hydrolases"/>
    <property type="match status" value="1"/>
</dbReference>
<evidence type="ECO:0000259" key="11">
    <source>
        <dbReference type="Pfam" id="PF14360"/>
    </source>
</evidence>
<dbReference type="OrthoDB" id="422827at2759"/>
<keyword evidence="4 10" id="KW-0812">Transmembrane</keyword>
<feature type="transmembrane region" description="Helical" evidence="10">
    <location>
        <begin position="1120"/>
        <end position="1142"/>
    </location>
</feature>
<name>A0A813H2U9_POLGL</name>
<feature type="compositionally biased region" description="Acidic residues" evidence="9">
    <location>
        <begin position="818"/>
        <end position="836"/>
    </location>
</feature>
<comment type="similarity">
    <text evidence="2">Belongs to the sphingomyelin synthase family.</text>
</comment>
<organism evidence="12 13">
    <name type="scientific">Polarella glacialis</name>
    <name type="common">Dinoflagellate</name>
    <dbReference type="NCBI Taxonomy" id="89957"/>
    <lineage>
        <taxon>Eukaryota</taxon>
        <taxon>Sar</taxon>
        <taxon>Alveolata</taxon>
        <taxon>Dinophyceae</taxon>
        <taxon>Suessiales</taxon>
        <taxon>Suessiaceae</taxon>
        <taxon>Polarella</taxon>
    </lineage>
</organism>
<gene>
    <name evidence="12" type="ORF">PGLA1383_LOCUS48091</name>
</gene>
<dbReference type="GO" id="GO:0047493">
    <property type="term" value="F:ceramide cholinephosphotransferase activity"/>
    <property type="evidence" value="ECO:0007669"/>
    <property type="project" value="TreeGrafter"/>
</dbReference>
<feature type="compositionally biased region" description="Low complexity" evidence="9">
    <location>
        <begin position="72"/>
        <end position="91"/>
    </location>
</feature>
<dbReference type="GO" id="GO:0000139">
    <property type="term" value="C:Golgi membrane"/>
    <property type="evidence" value="ECO:0007669"/>
    <property type="project" value="TreeGrafter"/>
</dbReference>
<reference evidence="12" key="1">
    <citation type="submission" date="2021-02" db="EMBL/GenBank/DDBJ databases">
        <authorList>
            <person name="Dougan E. K."/>
            <person name="Rhodes N."/>
            <person name="Thang M."/>
            <person name="Chan C."/>
        </authorList>
    </citation>
    <scope>NUCLEOTIDE SEQUENCE</scope>
</reference>
<dbReference type="PANTHER" id="PTHR21290:SF25">
    <property type="entry name" value="SPHINGOMYELIN SYNTHASE-RELATED PROTEIN 1"/>
    <property type="match status" value="1"/>
</dbReference>
<keyword evidence="13" id="KW-1185">Reference proteome</keyword>
<feature type="region of interest" description="Disordered" evidence="9">
    <location>
        <begin position="1235"/>
        <end position="1267"/>
    </location>
</feature>
<dbReference type="GO" id="GO:0005886">
    <property type="term" value="C:plasma membrane"/>
    <property type="evidence" value="ECO:0007669"/>
    <property type="project" value="TreeGrafter"/>
</dbReference>
<dbReference type="Gene3D" id="3.40.50.300">
    <property type="entry name" value="P-loop containing nucleotide triphosphate hydrolases"/>
    <property type="match status" value="1"/>
</dbReference>
<accession>A0A813H2U9</accession>
<feature type="domain" description="Sphingomyelin synthase-like" evidence="11">
    <location>
        <begin position="1056"/>
        <end position="1136"/>
    </location>
</feature>
<proteinExistence type="inferred from homology"/>
<feature type="region of interest" description="Disordered" evidence="9">
    <location>
        <begin position="72"/>
        <end position="93"/>
    </location>
</feature>
<feature type="transmembrane region" description="Helical" evidence="10">
    <location>
        <begin position="866"/>
        <end position="892"/>
    </location>
</feature>
<comment type="caution">
    <text evidence="12">The sequence shown here is derived from an EMBL/GenBank/DDBJ whole genome shotgun (WGS) entry which is preliminary data.</text>
</comment>
<evidence type="ECO:0000256" key="8">
    <source>
        <dbReference type="ARBA" id="ARBA00023136"/>
    </source>
</evidence>
<dbReference type="InterPro" id="IPR045221">
    <property type="entry name" value="Sphingomyelin_synth-like"/>
</dbReference>
<evidence type="ECO:0000256" key="7">
    <source>
        <dbReference type="ARBA" id="ARBA00023098"/>
    </source>
</evidence>
<evidence type="ECO:0000256" key="1">
    <source>
        <dbReference type="ARBA" id="ARBA00004141"/>
    </source>
</evidence>
<dbReference type="EMBL" id="CAJNNV010030311">
    <property type="protein sequence ID" value="CAE8632108.1"/>
    <property type="molecule type" value="Genomic_DNA"/>
</dbReference>
<dbReference type="AlphaFoldDB" id="A0A813H2U9"/>
<evidence type="ECO:0000256" key="6">
    <source>
        <dbReference type="ARBA" id="ARBA00022989"/>
    </source>
</evidence>
<sequence>MPASTSPFPRAAFERHGKCALLLFRFTSSIKNINVNTLLLRRRRRTRTRRIIIIIIIITTTITTTTTTRIRTRTTTTDTTATTKTSTTTTRQAFQDESGKTWNDLRRGLEDLKKEASKLDTFELSAGEQSIDDVWEFILSLMHNSPKYAKQIMDAVSTLLASKRWADGLLRATGRSRLSLWKLSAAAGGTGCSPVELAALLLKLGIEVDELLPASALESGTDFVEELAGQLAGEPDLLAALRQSELGAAWRRAQEAAAAMRSTEGVLLDHRVSDGDLGTLAEANQAQAASIEAAGRRDRRPVGCRKDVVDNLLDLTEEALGIASRCLSPMMSGYAGEMNVAMSAKSRVQEFRQRQADLQAQLVVLGPCQVGKTSLTYSLVGFAALPPTTPSMVTTRWVHTPTLTVPRLTMPEALAKLLSSWTERAELRDLAASIPEPCIQGRAVEGIDVVADALASIQQLVHRGRSLGAIRRQELEALSRPSMCISVEVAFSALASLEEALTDTGTLSILDLPSPDGNLLWEEQDVQLLFRRSLQEADGVLVVVDASKYEVPRWMGDLLREAFIQERLLRREDAWIVANRIDQLPDFFCKDGVSSLCQRVKDRQFRDYQDVILDQDHVIPTAAHLSLLAMYGHRKVAGTGASLVPDGLDCELWFAQICSFLFGVHWSSQVKDLERPKWRQSMRELQLLGQVTGNLAKNVLKTAYVKMLPRSVARVMFDLSQLIGSFVSSLKALEGGAVTIDALISGKAVSRCCDEASRAHQKWQRSLDYYLTEGGVDAATKQKVLLDSRNLKLVTEGAKLARPGLWSIAHYFLNDTEEETADEDSERDYDEEDEDPECKAQARRAGGKKSARFFAPGTRSLTALKWAFPAFVNGSCLFASMWLLHIATFYYVKLMDREELAYVVNSNYTAGQASYALSPGLRPNDLSYGSLQDPLEATLGFKAVPLKVLDMVSATFPFIWFLLVLKIGDLQNWTKVLLCNAMLGLGKGIFGALTIIPDSIGWQQCKARLGEANLEFLRHEVPDPSTHGLLSTASKLLLTEFVGPHENRLGSGMRFCADMMYSGHTYFTTLYILAILELARQEMRRNNWKHRKYFMALIYVVCVVEQSTECFLVILNRFHYTIDVLMAIIMVFLVYTSAPVVIAAKLWRRWRVCILDHKGPEGDDQGLQAAELQAMKKKAQEMNMVVIPAATLRSALRDEGDIVVEPCCVPFCCLAGRHHILSHEHFRELHQELPAEHHHHHHHEPQLASTTTTTTKKQQQRQQHHEP</sequence>
<evidence type="ECO:0000256" key="5">
    <source>
        <dbReference type="ARBA" id="ARBA00022919"/>
    </source>
</evidence>
<feature type="transmembrane region" description="Helical" evidence="10">
    <location>
        <begin position="1093"/>
        <end position="1114"/>
    </location>
</feature>
<dbReference type="GO" id="GO:0046513">
    <property type="term" value="P:ceramide biosynthetic process"/>
    <property type="evidence" value="ECO:0007669"/>
    <property type="project" value="TreeGrafter"/>
</dbReference>
<evidence type="ECO:0000256" key="10">
    <source>
        <dbReference type="SAM" id="Phobius"/>
    </source>
</evidence>
<evidence type="ECO:0000313" key="12">
    <source>
        <dbReference type="EMBL" id="CAE8632108.1"/>
    </source>
</evidence>
<dbReference type="GO" id="GO:0033188">
    <property type="term" value="F:sphingomyelin synthase activity"/>
    <property type="evidence" value="ECO:0007669"/>
    <property type="project" value="TreeGrafter"/>
</dbReference>
<keyword evidence="8 10" id="KW-0472">Membrane</keyword>
<evidence type="ECO:0000256" key="4">
    <source>
        <dbReference type="ARBA" id="ARBA00022692"/>
    </source>
</evidence>
<keyword evidence="5" id="KW-0746">Sphingolipid metabolism</keyword>
<protein>
    <recommendedName>
        <fullName evidence="11">Sphingomyelin synthase-like domain-containing protein</fullName>
    </recommendedName>
</protein>